<dbReference type="HOGENOM" id="CLU_3155685_0_0_9"/>
<evidence type="ECO:0000313" key="2">
    <source>
        <dbReference type="EMBL" id="KFM84949.1"/>
    </source>
</evidence>
<evidence type="ECO:0000256" key="1">
    <source>
        <dbReference type="SAM" id="Phobius"/>
    </source>
</evidence>
<reference evidence="2 3" key="1">
    <citation type="submission" date="2014-04" db="EMBL/GenBank/DDBJ databases">
        <authorList>
            <person name="Bishop-Lilly K.A."/>
            <person name="Broomall S.M."/>
            <person name="Chain P.S."/>
            <person name="Chertkov O."/>
            <person name="Coyne S.R."/>
            <person name="Daligault H.E."/>
            <person name="Davenport K.W."/>
            <person name="Erkkila T."/>
            <person name="Frey K.G."/>
            <person name="Gibbons H.S."/>
            <person name="Gu W."/>
            <person name="Jaissle J."/>
            <person name="Johnson S.L."/>
            <person name="Koroleva G.I."/>
            <person name="Ladner J.T."/>
            <person name="Lo C.-C."/>
            <person name="Minogue T.D."/>
            <person name="Munk C."/>
            <person name="Palacios G.F."/>
            <person name="Redden C.L."/>
            <person name="Rosenzweig C.N."/>
            <person name="Scholz M.B."/>
            <person name="Teshima H."/>
            <person name="Xu Y."/>
        </authorList>
    </citation>
    <scope>NUCLEOTIDE SEQUENCE [LARGE SCALE GENOMIC DNA]</scope>
    <source>
        <strain evidence="2 3">8244</strain>
    </source>
</reference>
<organism evidence="2 3">
    <name type="scientific">Paenibacillus macerans</name>
    <name type="common">Bacillus macerans</name>
    <dbReference type="NCBI Taxonomy" id="44252"/>
    <lineage>
        <taxon>Bacteria</taxon>
        <taxon>Bacillati</taxon>
        <taxon>Bacillota</taxon>
        <taxon>Bacilli</taxon>
        <taxon>Bacillales</taxon>
        <taxon>Paenibacillaceae</taxon>
        <taxon>Paenibacillus</taxon>
    </lineage>
</organism>
<dbReference type="Proteomes" id="UP000029278">
    <property type="component" value="Unassembled WGS sequence"/>
</dbReference>
<keyword evidence="1" id="KW-0812">Transmembrane</keyword>
<dbReference type="AlphaFoldDB" id="A0A090XHS8"/>
<comment type="caution">
    <text evidence="2">The sequence shown here is derived from an EMBL/GenBank/DDBJ whole genome shotgun (WGS) entry which is preliminary data.</text>
</comment>
<accession>A0A090XHS8</accession>
<gene>
    <name evidence="2" type="ORF">DJ90_6180</name>
</gene>
<evidence type="ECO:0000313" key="3">
    <source>
        <dbReference type="Proteomes" id="UP000029278"/>
    </source>
</evidence>
<feature type="transmembrane region" description="Helical" evidence="1">
    <location>
        <begin position="12"/>
        <end position="33"/>
    </location>
</feature>
<sequence>MDRRFQNSGTLCTYYPVLSMFIPIRGIFSTYFLKNGPERGYFLVTLRI</sequence>
<keyword evidence="1" id="KW-0472">Membrane</keyword>
<name>A0A090XHS8_PAEMA</name>
<proteinExistence type="predicted"/>
<keyword evidence="3" id="KW-1185">Reference proteome</keyword>
<dbReference type="PATRIC" id="fig|44252.3.peg.6480"/>
<protein>
    <submittedName>
        <fullName evidence="2">Uncharacterized protein</fullName>
    </submittedName>
</protein>
<dbReference type="EMBL" id="JMQA01000061">
    <property type="protein sequence ID" value="KFM84949.1"/>
    <property type="molecule type" value="Genomic_DNA"/>
</dbReference>
<keyword evidence="1" id="KW-1133">Transmembrane helix</keyword>